<dbReference type="Pfam" id="PF12019">
    <property type="entry name" value="GspH"/>
    <property type="match status" value="1"/>
</dbReference>
<gene>
    <name evidence="13" type="ORF">EV690_3202</name>
</gene>
<dbReference type="Proteomes" id="UP000295565">
    <property type="component" value="Unassembled WGS sequence"/>
</dbReference>
<dbReference type="Gene3D" id="3.55.40.10">
    <property type="entry name" value="minor pseudopilin epsh domain"/>
    <property type="match status" value="1"/>
</dbReference>
<name>A0A4R1J8Z5_9GAMM</name>
<evidence type="ECO:0000256" key="7">
    <source>
        <dbReference type="ARBA" id="ARBA00022989"/>
    </source>
</evidence>
<dbReference type="AlphaFoldDB" id="A0A4R1J8Z5"/>
<accession>A0A4R1J8Z5</accession>
<feature type="transmembrane region" description="Helical" evidence="11">
    <location>
        <begin position="21"/>
        <end position="39"/>
    </location>
</feature>
<protein>
    <recommendedName>
        <fullName evidence="2">Type II secretion system protein H</fullName>
    </recommendedName>
    <alternativeName>
        <fullName evidence="10">General secretion pathway protein H</fullName>
    </alternativeName>
</protein>
<comment type="caution">
    <text evidence="13">The sequence shown here is derived from an EMBL/GenBank/DDBJ whole genome shotgun (WGS) entry which is preliminary data.</text>
</comment>
<evidence type="ECO:0000256" key="6">
    <source>
        <dbReference type="ARBA" id="ARBA00022692"/>
    </source>
</evidence>
<evidence type="ECO:0000313" key="13">
    <source>
        <dbReference type="EMBL" id="TCK47048.1"/>
    </source>
</evidence>
<feature type="domain" description="General secretion pathway GspH" evidence="12">
    <location>
        <begin position="54"/>
        <end position="162"/>
    </location>
</feature>
<evidence type="ECO:0000313" key="14">
    <source>
        <dbReference type="Proteomes" id="UP000295565"/>
    </source>
</evidence>
<evidence type="ECO:0000256" key="2">
    <source>
        <dbReference type="ARBA" id="ARBA00021549"/>
    </source>
</evidence>
<dbReference type="RefSeq" id="WP_165872780.1">
    <property type="nucleotide sequence ID" value="NZ_OU594967.1"/>
</dbReference>
<dbReference type="EMBL" id="SMGD01000016">
    <property type="protein sequence ID" value="TCK47048.1"/>
    <property type="molecule type" value="Genomic_DNA"/>
</dbReference>
<evidence type="ECO:0000256" key="3">
    <source>
        <dbReference type="ARBA" id="ARBA00022475"/>
    </source>
</evidence>
<evidence type="ECO:0000259" key="12">
    <source>
        <dbReference type="Pfam" id="PF12019"/>
    </source>
</evidence>
<keyword evidence="5" id="KW-0997">Cell inner membrane</keyword>
<evidence type="ECO:0000256" key="10">
    <source>
        <dbReference type="ARBA" id="ARBA00030775"/>
    </source>
</evidence>
<sequence length="179" mass="20009">MYCTHHKQHIAKPIKISGLSLTEMLIATSLVALFARFSLSSNSQFIQSQQRQQAAQSLINSLGWAKLQALQTHSIVQICSLKDTQTCQHSWLNQINIFIDNNGDGQMNENDKLLKTIELPHAVVLRGSRNQIRINSRGFAYGYQQTLYVCEGQQAQALIISPVANFHLKSTQCPLTTGL</sequence>
<dbReference type="SUPFAM" id="SSF54523">
    <property type="entry name" value="Pili subunits"/>
    <property type="match status" value="1"/>
</dbReference>
<evidence type="ECO:0000256" key="1">
    <source>
        <dbReference type="ARBA" id="ARBA00004377"/>
    </source>
</evidence>
<keyword evidence="4" id="KW-0488">Methylation</keyword>
<keyword evidence="14" id="KW-1185">Reference proteome</keyword>
<keyword evidence="7 11" id="KW-1133">Transmembrane helix</keyword>
<dbReference type="InterPro" id="IPR022346">
    <property type="entry name" value="T2SS_GspH"/>
</dbReference>
<keyword evidence="6 11" id="KW-0812">Transmembrane</keyword>
<evidence type="ECO:0000256" key="8">
    <source>
        <dbReference type="ARBA" id="ARBA00023136"/>
    </source>
</evidence>
<dbReference type="InterPro" id="IPR045584">
    <property type="entry name" value="Pilin-like"/>
</dbReference>
<evidence type="ECO:0000256" key="5">
    <source>
        <dbReference type="ARBA" id="ARBA00022519"/>
    </source>
</evidence>
<dbReference type="GO" id="GO:0015627">
    <property type="term" value="C:type II protein secretion system complex"/>
    <property type="evidence" value="ECO:0007669"/>
    <property type="project" value="InterPro"/>
</dbReference>
<proteinExistence type="inferred from homology"/>
<evidence type="ECO:0000256" key="4">
    <source>
        <dbReference type="ARBA" id="ARBA00022481"/>
    </source>
</evidence>
<comment type="similarity">
    <text evidence="9">Belongs to the GSP H family.</text>
</comment>
<dbReference type="GO" id="GO:0015628">
    <property type="term" value="P:protein secretion by the type II secretion system"/>
    <property type="evidence" value="ECO:0007669"/>
    <property type="project" value="InterPro"/>
</dbReference>
<keyword evidence="3" id="KW-1003">Cell membrane</keyword>
<dbReference type="GO" id="GO:0005886">
    <property type="term" value="C:plasma membrane"/>
    <property type="evidence" value="ECO:0007669"/>
    <property type="project" value="UniProtKB-SubCell"/>
</dbReference>
<comment type="subcellular location">
    <subcellularLocation>
        <location evidence="1">Cell inner membrane</location>
        <topology evidence="1">Single-pass membrane protein</topology>
    </subcellularLocation>
</comment>
<reference evidence="13 14" key="1">
    <citation type="submission" date="2019-03" db="EMBL/GenBank/DDBJ databases">
        <title>Genomic Encyclopedia of Type Strains, Phase IV (KMG-IV): sequencing the most valuable type-strain genomes for metagenomic binning, comparative biology and taxonomic classification.</title>
        <authorList>
            <person name="Goeker M."/>
        </authorList>
    </citation>
    <scope>NUCLEOTIDE SEQUENCE [LARGE SCALE GENOMIC DNA]</scope>
    <source>
        <strain evidence="13 14">DSM 18577</strain>
    </source>
</reference>
<keyword evidence="8 11" id="KW-0472">Membrane</keyword>
<evidence type="ECO:0000256" key="11">
    <source>
        <dbReference type="SAM" id="Phobius"/>
    </source>
</evidence>
<organism evidence="13 14">
    <name type="scientific">Celerinatantimonas diazotrophica</name>
    <dbReference type="NCBI Taxonomy" id="412034"/>
    <lineage>
        <taxon>Bacteria</taxon>
        <taxon>Pseudomonadati</taxon>
        <taxon>Pseudomonadota</taxon>
        <taxon>Gammaproteobacteria</taxon>
        <taxon>Celerinatantimonadaceae</taxon>
        <taxon>Celerinatantimonas</taxon>
    </lineage>
</organism>
<evidence type="ECO:0000256" key="9">
    <source>
        <dbReference type="ARBA" id="ARBA00025772"/>
    </source>
</evidence>